<dbReference type="PANTHER" id="PTHR43809:SF1">
    <property type="entry name" value="NITRITE REDUCTASE (NADH) LARGE SUBUNIT"/>
    <property type="match status" value="1"/>
</dbReference>
<evidence type="ECO:0000259" key="7">
    <source>
        <dbReference type="Pfam" id="PF04324"/>
    </source>
</evidence>
<dbReference type="InterPro" id="IPR007419">
    <property type="entry name" value="BFD-like_2Fe2S-bd_dom"/>
</dbReference>
<comment type="caution">
    <text evidence="8">The sequence shown here is derived from an EMBL/GenBank/DDBJ whole genome shotgun (WGS) entry which is preliminary data.</text>
</comment>
<dbReference type="EMBL" id="JAYJJU010000163">
    <property type="protein sequence ID" value="MEB3035299.1"/>
    <property type="molecule type" value="Genomic_DNA"/>
</dbReference>
<sequence length="202" mass="20805">LVLSDDAKTLLGGILVGDASSYGVLRPMVGAELPGDPLDLIAPAGSGDSKSALGISALPGAAQICSCNNVSKDQLCDAIAGGCHDVQSLKDCTKAGTSCGSCIPLLKELLVAEGVEQSKALCEHFAQSRAELFEIVQVTGIRTFSELLERFGTGHGCDICKPTVASILASTGSDHILSGEQAALQDTNDHFLANIQRNGSYS</sequence>
<proteinExistence type="predicted"/>
<dbReference type="Gene3D" id="1.10.10.1100">
    <property type="entry name" value="BFD-like [2Fe-2S]-binding domain"/>
    <property type="match status" value="1"/>
</dbReference>
<dbReference type="InterPro" id="IPR041854">
    <property type="entry name" value="BFD-like_2Fe2S-bd_dom_sf"/>
</dbReference>
<evidence type="ECO:0000256" key="3">
    <source>
        <dbReference type="ARBA" id="ARBA00022723"/>
    </source>
</evidence>
<gene>
    <name evidence="8" type="ORF">KV113_27555</name>
</gene>
<evidence type="ECO:0000313" key="8">
    <source>
        <dbReference type="EMBL" id="MEB3035299.1"/>
    </source>
</evidence>
<comment type="cofactor">
    <cofactor evidence="1">
        <name>[4Fe-4S] cluster</name>
        <dbReference type="ChEBI" id="CHEBI:49883"/>
    </cofactor>
</comment>
<dbReference type="CDD" id="cd19944">
    <property type="entry name" value="NirB_Fer2_BFD-like_2"/>
    <property type="match status" value="1"/>
</dbReference>
<keyword evidence="2" id="KW-0349">Heme</keyword>
<feature type="non-terminal residue" evidence="8">
    <location>
        <position position="202"/>
    </location>
</feature>
<dbReference type="Proteomes" id="UP001298593">
    <property type="component" value="Unassembled WGS sequence"/>
</dbReference>
<evidence type="ECO:0000256" key="1">
    <source>
        <dbReference type="ARBA" id="ARBA00001966"/>
    </source>
</evidence>
<evidence type="ECO:0000256" key="5">
    <source>
        <dbReference type="ARBA" id="ARBA00023004"/>
    </source>
</evidence>
<dbReference type="RefSeq" id="WP_329780697.1">
    <property type="nucleotide sequence ID" value="NZ_JAYJJU010000163.1"/>
</dbReference>
<name>A0ABU5Y516_9MYCO</name>
<keyword evidence="9" id="KW-1185">Reference proteome</keyword>
<dbReference type="PANTHER" id="PTHR43809">
    <property type="entry name" value="NITRITE REDUCTASE (NADH) LARGE SUBUNIT"/>
    <property type="match status" value="1"/>
</dbReference>
<reference evidence="8 9" key="1">
    <citation type="submission" date="2023-12" db="EMBL/GenBank/DDBJ databases">
        <title>Description of new species of Mycobacterium terrae complex isolated from sewage at the Sao Paulo Zoological Park Foundation in Brazil.</title>
        <authorList>
            <person name="Romagnoli C.L."/>
            <person name="Conceicao E.C."/>
            <person name="Machado E."/>
            <person name="Barreto L.B.P.F."/>
            <person name="Sharma A."/>
            <person name="Silva N.M."/>
            <person name="Marques L.E."/>
            <person name="Juliana M.A."/>
            <person name="Lourenco M.C.S."/>
            <person name="Digiampietri L.A."/>
            <person name="Suffys P.N."/>
            <person name="Viana-Niero C."/>
        </authorList>
    </citation>
    <scope>NUCLEOTIDE SEQUENCE [LARGE SCALE GENOMIC DNA]</scope>
    <source>
        <strain evidence="8 9">MYC340</strain>
    </source>
</reference>
<keyword evidence="4" id="KW-0560">Oxidoreductase</keyword>
<feature type="domain" description="BFD-like [2Fe-2S]-binding" evidence="7">
    <location>
        <begin position="64"/>
        <end position="110"/>
    </location>
</feature>
<dbReference type="Pfam" id="PF04324">
    <property type="entry name" value="Fer2_BFD"/>
    <property type="match status" value="1"/>
</dbReference>
<protein>
    <submittedName>
        <fullName evidence="8">(2Fe-2S)-binding protein</fullName>
    </submittedName>
</protein>
<dbReference type="InterPro" id="IPR052034">
    <property type="entry name" value="NasD-like"/>
</dbReference>
<evidence type="ECO:0000313" key="9">
    <source>
        <dbReference type="Proteomes" id="UP001298593"/>
    </source>
</evidence>
<keyword evidence="5" id="KW-0408">Iron</keyword>
<feature type="non-terminal residue" evidence="8">
    <location>
        <position position="1"/>
    </location>
</feature>
<accession>A0ABU5Y516</accession>
<evidence type="ECO:0000256" key="2">
    <source>
        <dbReference type="ARBA" id="ARBA00022617"/>
    </source>
</evidence>
<evidence type="ECO:0000256" key="4">
    <source>
        <dbReference type="ARBA" id="ARBA00023002"/>
    </source>
</evidence>
<keyword evidence="6" id="KW-0411">Iron-sulfur</keyword>
<evidence type="ECO:0000256" key="6">
    <source>
        <dbReference type="ARBA" id="ARBA00023014"/>
    </source>
</evidence>
<organism evidence="8 9">
    <name type="scientific">[Mycobacterium] nativiensis</name>
    <dbReference type="NCBI Taxonomy" id="2855503"/>
    <lineage>
        <taxon>Bacteria</taxon>
        <taxon>Bacillati</taxon>
        <taxon>Actinomycetota</taxon>
        <taxon>Actinomycetes</taxon>
        <taxon>Mycobacteriales</taxon>
        <taxon>Mycobacteriaceae</taxon>
        <taxon>Mycolicibacter</taxon>
    </lineage>
</organism>
<keyword evidence="3" id="KW-0479">Metal-binding</keyword>